<feature type="transmembrane region" description="Helical" evidence="1">
    <location>
        <begin position="90"/>
        <end position="111"/>
    </location>
</feature>
<feature type="transmembrane region" description="Helical" evidence="1">
    <location>
        <begin position="117"/>
        <end position="139"/>
    </location>
</feature>
<evidence type="ECO:0000313" key="2">
    <source>
        <dbReference type="EMBL" id="AVY95687.1"/>
    </source>
</evidence>
<keyword evidence="1" id="KW-0812">Transmembrane</keyword>
<dbReference type="STRING" id="1122240.GCA_000620105_01788"/>
<proteinExistence type="predicted"/>
<evidence type="ECO:0000256" key="1">
    <source>
        <dbReference type="SAM" id="Phobius"/>
    </source>
</evidence>
<dbReference type="AlphaFoldDB" id="A0A2S0PEK2"/>
<dbReference type="KEGG" id="maer:DAI18_17790"/>
<dbReference type="Proteomes" id="UP000244173">
    <property type="component" value="Chromosome"/>
</dbReference>
<dbReference type="RefSeq" id="WP_107890080.1">
    <property type="nucleotide sequence ID" value="NZ_CP028519.1"/>
</dbReference>
<keyword evidence="1" id="KW-0472">Membrane</keyword>
<reference evidence="2 3" key="1">
    <citation type="submission" date="2018-04" db="EMBL/GenBank/DDBJ databases">
        <title>Denitrifier Microvirgula.</title>
        <authorList>
            <person name="Anderson E."/>
            <person name="Jang J."/>
            <person name="Ishii S."/>
        </authorList>
    </citation>
    <scope>NUCLEOTIDE SEQUENCE [LARGE SCALE GENOMIC DNA]</scope>
    <source>
        <strain evidence="2 3">BE2.4</strain>
    </source>
</reference>
<dbReference type="EMBL" id="CP028519">
    <property type="protein sequence ID" value="AVY95687.1"/>
    <property type="molecule type" value="Genomic_DNA"/>
</dbReference>
<feature type="transmembrane region" description="Helical" evidence="1">
    <location>
        <begin position="61"/>
        <end position="78"/>
    </location>
</feature>
<name>A0A2S0PEK2_9NEIS</name>
<keyword evidence="3" id="KW-1185">Reference proteome</keyword>
<dbReference type="OrthoDB" id="10016137at2"/>
<keyword evidence="1" id="KW-1133">Transmembrane helix</keyword>
<protein>
    <submittedName>
        <fullName evidence="2">Uncharacterized protein</fullName>
    </submittedName>
</protein>
<accession>A0A2S0PEK2</accession>
<gene>
    <name evidence="2" type="ORF">DAI18_17790</name>
</gene>
<sequence length="164" mass="16632">MTQTLRRRSWQFLAAIAAGLITLLVFRNLIVAGLSAALAGLSAQAVAAVAGKAATGAVPPVHISAASGAFVGSLFLLLNLRGRSRPEKGVLLAVSASGSYFGGVAASEFWALGPGGVGFAGMVCGVLLIPVADAAMAVLKDVGWIKRLLFVRLGGQRDAGDSEQ</sequence>
<organism evidence="2 3">
    <name type="scientific">Microvirgula aerodenitrificans</name>
    <dbReference type="NCBI Taxonomy" id="57480"/>
    <lineage>
        <taxon>Bacteria</taxon>
        <taxon>Pseudomonadati</taxon>
        <taxon>Pseudomonadota</taxon>
        <taxon>Betaproteobacteria</taxon>
        <taxon>Neisseriales</taxon>
        <taxon>Aquaspirillaceae</taxon>
        <taxon>Microvirgula</taxon>
    </lineage>
</organism>
<evidence type="ECO:0000313" key="3">
    <source>
        <dbReference type="Proteomes" id="UP000244173"/>
    </source>
</evidence>
<feature type="transmembrane region" description="Helical" evidence="1">
    <location>
        <begin position="12"/>
        <end position="41"/>
    </location>
</feature>